<protein>
    <submittedName>
        <fullName evidence="4">Site-specific integrase</fullName>
    </submittedName>
</protein>
<organism evidence="4 5">
    <name type="scientific">Shimia litoralis</name>
    <dbReference type="NCBI Taxonomy" id="420403"/>
    <lineage>
        <taxon>Bacteria</taxon>
        <taxon>Pseudomonadati</taxon>
        <taxon>Pseudomonadota</taxon>
        <taxon>Alphaproteobacteria</taxon>
        <taxon>Rhodobacterales</taxon>
        <taxon>Roseobacteraceae</taxon>
    </lineage>
</organism>
<dbReference type="CDD" id="cd00397">
    <property type="entry name" value="DNA_BRE_C"/>
    <property type="match status" value="1"/>
</dbReference>
<dbReference type="OrthoDB" id="8253742at2"/>
<dbReference type="AlphaFoldDB" id="A0A4U7N597"/>
<gene>
    <name evidence="4" type="ORF">FAP39_09125</name>
</gene>
<dbReference type="Gene3D" id="1.10.443.10">
    <property type="entry name" value="Intergrase catalytic core"/>
    <property type="match status" value="1"/>
</dbReference>
<dbReference type="RefSeq" id="WP_138016087.1">
    <property type="nucleotide sequence ID" value="NZ_SULI01000008.1"/>
</dbReference>
<evidence type="ECO:0000313" key="4">
    <source>
        <dbReference type="EMBL" id="TKZ20960.1"/>
    </source>
</evidence>
<evidence type="ECO:0000313" key="5">
    <source>
        <dbReference type="Proteomes" id="UP000306575"/>
    </source>
</evidence>
<dbReference type="PROSITE" id="PS51898">
    <property type="entry name" value="TYR_RECOMBINASE"/>
    <property type="match status" value="1"/>
</dbReference>
<dbReference type="PANTHER" id="PTHR30349:SF64">
    <property type="entry name" value="PROPHAGE INTEGRASE INTD-RELATED"/>
    <property type="match status" value="1"/>
</dbReference>
<sequence>MAHMYYPDEGKLISAGFKSVAHVPIIFSHENNYLREANWYLRERATGRHNQNGSVRKRRFLARSSIEAIGRALTNFLTWCEVEEIDWKSASYDDHVLLYRDQMESGQWSEDGHPLAPRTFEKRVDYVCQLMTWAVSKGLRNSFVFPIVETARTIRTGENSQSVIQKSERRADRRRMNPIELRLPTEDELERWLSAIKTRHTYSKHLLIRFIIHTGCRISEATSFQIDDLPDEENARIFGGWVKIFLVHGTKGNKPRLIDVPISLYKELILYKKFRRLKALRAYRDNNPKTPDPSELFLSEYYGTAQTNRTIQRAWEYERPFDGFSPHSGRHVWACFTLLDFFHNNIDRKLHDDVIHEVGVTALNTIIKPQLGHVDESTTQIYLRWAMNEVVRQIRTAC</sequence>
<dbReference type="InterPro" id="IPR002104">
    <property type="entry name" value="Integrase_catalytic"/>
</dbReference>
<dbReference type="Pfam" id="PF00589">
    <property type="entry name" value="Phage_integrase"/>
    <property type="match status" value="1"/>
</dbReference>
<comment type="caution">
    <text evidence="4">The sequence shown here is derived from an EMBL/GenBank/DDBJ whole genome shotgun (WGS) entry which is preliminary data.</text>
</comment>
<evidence type="ECO:0000256" key="1">
    <source>
        <dbReference type="ARBA" id="ARBA00022908"/>
    </source>
</evidence>
<dbReference type="InterPro" id="IPR013762">
    <property type="entry name" value="Integrase-like_cat_sf"/>
</dbReference>
<dbReference type="PANTHER" id="PTHR30349">
    <property type="entry name" value="PHAGE INTEGRASE-RELATED"/>
    <property type="match status" value="1"/>
</dbReference>
<dbReference type="GO" id="GO:0006310">
    <property type="term" value="P:DNA recombination"/>
    <property type="evidence" value="ECO:0007669"/>
    <property type="project" value="UniProtKB-KW"/>
</dbReference>
<dbReference type="InterPro" id="IPR011010">
    <property type="entry name" value="DNA_brk_join_enz"/>
</dbReference>
<evidence type="ECO:0000256" key="2">
    <source>
        <dbReference type="ARBA" id="ARBA00023172"/>
    </source>
</evidence>
<accession>A0A4U7N597</accession>
<dbReference type="InterPro" id="IPR050090">
    <property type="entry name" value="Tyrosine_recombinase_XerCD"/>
</dbReference>
<dbReference type="SUPFAM" id="SSF56349">
    <property type="entry name" value="DNA breaking-rejoining enzymes"/>
    <property type="match status" value="1"/>
</dbReference>
<evidence type="ECO:0000259" key="3">
    <source>
        <dbReference type="PROSITE" id="PS51898"/>
    </source>
</evidence>
<name>A0A4U7N597_9RHOB</name>
<dbReference type="GO" id="GO:0015074">
    <property type="term" value="P:DNA integration"/>
    <property type="evidence" value="ECO:0007669"/>
    <property type="project" value="UniProtKB-KW"/>
</dbReference>
<dbReference type="EMBL" id="SULI01000008">
    <property type="protein sequence ID" value="TKZ20960.1"/>
    <property type="molecule type" value="Genomic_DNA"/>
</dbReference>
<proteinExistence type="predicted"/>
<keyword evidence="5" id="KW-1185">Reference proteome</keyword>
<dbReference type="GO" id="GO:0003677">
    <property type="term" value="F:DNA binding"/>
    <property type="evidence" value="ECO:0007669"/>
    <property type="project" value="InterPro"/>
</dbReference>
<dbReference type="Proteomes" id="UP000306575">
    <property type="component" value="Unassembled WGS sequence"/>
</dbReference>
<reference evidence="4 5" key="1">
    <citation type="submission" date="2019-04" db="EMBL/GenBank/DDBJ databases">
        <title>Genome sequence of Pelagicola litoralis CL-ES2.</title>
        <authorList>
            <person name="Cao J."/>
        </authorList>
    </citation>
    <scope>NUCLEOTIDE SEQUENCE [LARGE SCALE GENOMIC DNA]</scope>
    <source>
        <strain evidence="4 5">CL-ES2</strain>
    </source>
</reference>
<feature type="domain" description="Tyr recombinase" evidence="3">
    <location>
        <begin position="179"/>
        <end position="395"/>
    </location>
</feature>
<keyword evidence="2" id="KW-0233">DNA recombination</keyword>
<keyword evidence="1" id="KW-0229">DNA integration</keyword>